<dbReference type="Pfam" id="PF13283">
    <property type="entry name" value="NfrA_C"/>
    <property type="match status" value="1"/>
</dbReference>
<dbReference type="Proteomes" id="UP000332515">
    <property type="component" value="Unassembled WGS sequence"/>
</dbReference>
<dbReference type="InterPro" id="IPR011990">
    <property type="entry name" value="TPR-like_helical_dom_sf"/>
</dbReference>
<dbReference type="SUPFAM" id="SSF48452">
    <property type="entry name" value="TPR-like"/>
    <property type="match status" value="3"/>
</dbReference>
<dbReference type="InterPro" id="IPR025137">
    <property type="entry name" value="NfrA_C"/>
</dbReference>
<protein>
    <recommendedName>
        <fullName evidence="2">Bacteriophage N4 adsorption protein A C-terminal domain-containing protein</fullName>
    </recommendedName>
</protein>
<evidence type="ECO:0000313" key="4">
    <source>
        <dbReference type="Proteomes" id="UP000332515"/>
    </source>
</evidence>
<gene>
    <name evidence="3" type="ORF">F0357_04870</name>
</gene>
<dbReference type="AlphaFoldDB" id="A0A6A7Y2P6"/>
<dbReference type="InterPro" id="IPR019734">
    <property type="entry name" value="TPR_rpt"/>
</dbReference>
<feature type="chain" id="PRO_5025639035" description="Bacteriophage N4 adsorption protein A C-terminal domain-containing protein" evidence="1">
    <location>
        <begin position="33"/>
        <end position="742"/>
    </location>
</feature>
<name>A0A6A7Y2P6_9HYPH</name>
<keyword evidence="1" id="KW-0732">Signal</keyword>
<dbReference type="Gene3D" id="1.25.40.10">
    <property type="entry name" value="Tetratricopeptide repeat domain"/>
    <property type="match status" value="2"/>
</dbReference>
<dbReference type="RefSeq" id="WP_153479339.1">
    <property type="nucleotide sequence ID" value="NZ_VWNA01000001.1"/>
</dbReference>
<accession>A0A6A7Y2P6</accession>
<comment type="caution">
    <text evidence="3">The sequence shown here is derived from an EMBL/GenBank/DDBJ whole genome shotgun (WGS) entry which is preliminary data.</text>
</comment>
<dbReference type="SMART" id="SM00028">
    <property type="entry name" value="TPR"/>
    <property type="match status" value="4"/>
</dbReference>
<sequence length="742" mass="76947">MTSPRKGLSRSAMIVPVALGLMAGLPAAPAFAQADAVEIPLSGPAAAHAQAAFAAFDRKDYPTAIAEVREALRQRPDVTRLKRLLVYALAGNGDLAEAARTAQGFIAAGDTDPEIAAELAQIDAKLHPPPPSPASLAYEAASAGYKAYAAGDYAGAVAAARRALGYQPDNAEYETLLTNAEAALNAPKPVPPPPGFDAAQAGFAAMKAKAYAKAAASAAEAVRLEPANRDYRLLLVQALSSAGRTPAAIEAASAALKAAGPDPRLFAARGYAEQRLGRSDAAANDFAAALAHRPAQASVRGLRLALADAALAAKEPERALAAIAPYRNETSYDIASRRGFALLALDRPAEASVAFRTASTVAPSPATRALMVSSEISALDAMGDKTAAKSTFASAMATGALAAAAPVDLAYTALQVGDDRAAATAFAKAKADGTLPPRADLDAGYNAARLGQNTAALGYFKAGLDAAAAGETDLSPQARFDVRRKISDMDRTWGAYASVTYGAVGVMPSTPTSTTLGTVPASGAHSVDRIAQVGTELYWRPPEIGYQNGSLVELFGRVFETTYDENGGPTGAGTIQTYAGARWKPLGGINLVLEASRLWAIGDDARNDYLVRAAYSAGQGTDLRVDVPAWMMWQVYGEADRYFETPETVLSFEGRVGRSYRLDGIADGLVVTPFAALGGGYDTVLATPGAVGAGPGISGRLWFNSDTYHAPRSYLDVSVQYRFKIAGGDNARGVFAGVTLAY</sequence>
<keyword evidence="4" id="KW-1185">Reference proteome</keyword>
<dbReference type="EMBL" id="VWNA01000001">
    <property type="protein sequence ID" value="MQT12012.1"/>
    <property type="molecule type" value="Genomic_DNA"/>
</dbReference>
<feature type="signal peptide" evidence="1">
    <location>
        <begin position="1"/>
        <end position="32"/>
    </location>
</feature>
<evidence type="ECO:0000313" key="3">
    <source>
        <dbReference type="EMBL" id="MQT12012.1"/>
    </source>
</evidence>
<evidence type="ECO:0000259" key="2">
    <source>
        <dbReference type="Pfam" id="PF13283"/>
    </source>
</evidence>
<proteinExistence type="predicted"/>
<evidence type="ECO:0000256" key="1">
    <source>
        <dbReference type="SAM" id="SignalP"/>
    </source>
</evidence>
<feature type="domain" description="Bacteriophage N4 adsorption protein A C-terminal" evidence="2">
    <location>
        <begin position="567"/>
        <end position="737"/>
    </location>
</feature>
<organism evidence="3 4">
    <name type="scientific">Segnochrobactrum spirostomi</name>
    <dbReference type="NCBI Taxonomy" id="2608987"/>
    <lineage>
        <taxon>Bacteria</taxon>
        <taxon>Pseudomonadati</taxon>
        <taxon>Pseudomonadota</taxon>
        <taxon>Alphaproteobacteria</taxon>
        <taxon>Hyphomicrobiales</taxon>
        <taxon>Segnochrobactraceae</taxon>
        <taxon>Segnochrobactrum</taxon>
    </lineage>
</organism>
<reference evidence="3 4" key="1">
    <citation type="submission" date="2019-09" db="EMBL/GenBank/DDBJ databases">
        <title>Segnochrobactrum spirostomi gen. nov., sp. nov., isolated from the ciliate Spirostomum cf. yagiui and description of a novel family, Segnochrobactraceae fam. nov. within the order Rhizobiales of the class Alphaproteobacteria.</title>
        <authorList>
            <person name="Akter S."/>
            <person name="Shazib S.U.A."/>
            <person name="Shin M.K."/>
        </authorList>
    </citation>
    <scope>NUCLEOTIDE SEQUENCE [LARGE SCALE GENOMIC DNA]</scope>
    <source>
        <strain evidence="3 4">Sp-1</strain>
    </source>
</reference>